<sequence>MINIERASVPGSTAEGVDPAAARVPGGSRPSQPVIGERPGAAAAVAEPGGDPTQERPGDSPIDSAQEGTPDGEADPAPPTTDRADEADEADEVDDREDSLDSGDVLRRLGGLFGGARIDAGDMFVRGQNATGHGAVAIGTVNVSAATESVDGRRVWSETLSEATVLDWRWGYAPAGSDQQLDHHLRQRHLACLSGPAGSGRFTSAVIALARLHGASGVNVIGVEQLTDLFQTKLGQRGGCGYVLRLTDEDVRALDGYTLMGLAARAVTNGTSLLLVGDFSRRVQDFAGHVVEHRPAPAAEVFRTRLRRELTGRCVGFCADRCAGECVEQYVDEECVRHPLLSAYLAGAPQPREVVPVVEAIAQTAPRARSLTDRLAQLLPRQLRERAAQILDPQADAGLAVGWSAEQVRAFRLSCAVLSGLPATEIRTAADRLVPAEGRAQPAAVRLRGTTLDDLLGPTLRAAVVVPDEEWSTGGSRVQFAPGTEQLRSAVLDAAWTDWWPPRVLLGWLAEMVRADQPDVRQAAAAAIGWSAGRDVQTALNIVRDLARERRASVRQAAAIVLVAIAMQPRLRQRVSIELDSWADGQAAHLRDTVARAHELGLARLWPNAALVQLRLVASGRMQRWHNSVVRGLVEVYQGGHGAALVQSLTQWTESTDREVRLHAARALRILAERWARPPREHWPELLELTRSDIISANDLAILWATALSMPETAYRSWRTLGFWLGRADGQPEVAAHVLALLRLVLAGRPPLRRRLDHQLRHVWRPVMPGCALLNDVEALNFEDA</sequence>
<evidence type="ECO:0008006" key="4">
    <source>
        <dbReference type="Google" id="ProtNLM"/>
    </source>
</evidence>
<gene>
    <name evidence="2" type="ORF">E0H26_20705</name>
</gene>
<dbReference type="AlphaFoldDB" id="A0A4R0GGK7"/>
<keyword evidence="3" id="KW-1185">Reference proteome</keyword>
<feature type="compositionally biased region" description="Acidic residues" evidence="1">
    <location>
        <begin position="85"/>
        <end position="101"/>
    </location>
</feature>
<evidence type="ECO:0000313" key="2">
    <source>
        <dbReference type="EMBL" id="TCB95363.1"/>
    </source>
</evidence>
<dbReference type="Gene3D" id="1.25.10.10">
    <property type="entry name" value="Leucine-rich Repeat Variant"/>
    <property type="match status" value="1"/>
</dbReference>
<dbReference type="RefSeq" id="WP_131306228.1">
    <property type="nucleotide sequence ID" value="NZ_SJJR01000015.1"/>
</dbReference>
<feature type="compositionally biased region" description="Low complexity" evidence="1">
    <location>
        <begin position="36"/>
        <end position="50"/>
    </location>
</feature>
<name>A0A4R0GGK7_9ACTN</name>
<dbReference type="EMBL" id="SJJR01000015">
    <property type="protein sequence ID" value="TCB95363.1"/>
    <property type="molecule type" value="Genomic_DNA"/>
</dbReference>
<comment type="caution">
    <text evidence="2">The sequence shown here is derived from an EMBL/GenBank/DDBJ whole genome shotgun (WGS) entry which is preliminary data.</text>
</comment>
<proteinExistence type="predicted"/>
<protein>
    <recommendedName>
        <fullName evidence="4">HEAT repeat domain-containing protein</fullName>
    </recommendedName>
</protein>
<evidence type="ECO:0000313" key="3">
    <source>
        <dbReference type="Proteomes" id="UP000292274"/>
    </source>
</evidence>
<reference evidence="2 3" key="1">
    <citation type="submission" date="2019-02" db="EMBL/GenBank/DDBJ databases">
        <title>Jishengella sp. nov., isolated from a root of Zingiber montanum.</title>
        <authorList>
            <person name="Kuncharoen N."/>
            <person name="Kudo T."/>
            <person name="Masahiro Y."/>
            <person name="Ohkuma M."/>
            <person name="Tanasupawat S."/>
        </authorList>
    </citation>
    <scope>NUCLEOTIDE SEQUENCE [LARGE SCALE GENOMIC DNA]</scope>
    <source>
        <strain evidence="2 3">PLAI 1-1</strain>
    </source>
</reference>
<feature type="region of interest" description="Disordered" evidence="1">
    <location>
        <begin position="1"/>
        <end position="102"/>
    </location>
</feature>
<dbReference type="InterPro" id="IPR011989">
    <property type="entry name" value="ARM-like"/>
</dbReference>
<organism evidence="2 3">
    <name type="scientific">Micromonospora zingiberis</name>
    <dbReference type="NCBI Taxonomy" id="2053011"/>
    <lineage>
        <taxon>Bacteria</taxon>
        <taxon>Bacillati</taxon>
        <taxon>Actinomycetota</taxon>
        <taxon>Actinomycetes</taxon>
        <taxon>Micromonosporales</taxon>
        <taxon>Micromonosporaceae</taxon>
        <taxon>Micromonospora</taxon>
    </lineage>
</organism>
<dbReference type="OrthoDB" id="3319826at2"/>
<evidence type="ECO:0000256" key="1">
    <source>
        <dbReference type="SAM" id="MobiDB-lite"/>
    </source>
</evidence>
<dbReference type="Proteomes" id="UP000292274">
    <property type="component" value="Unassembled WGS sequence"/>
</dbReference>
<dbReference type="InterPro" id="IPR016024">
    <property type="entry name" value="ARM-type_fold"/>
</dbReference>
<accession>A0A4R0GGK7</accession>
<dbReference type="SUPFAM" id="SSF48371">
    <property type="entry name" value="ARM repeat"/>
    <property type="match status" value="1"/>
</dbReference>